<dbReference type="InterPro" id="IPR016181">
    <property type="entry name" value="Acyl_CoA_acyltransferase"/>
</dbReference>
<dbReference type="AlphaFoldDB" id="A0A1D7U2X5"/>
<proteinExistence type="predicted"/>
<dbReference type="Proteomes" id="UP000094969">
    <property type="component" value="Chromosome"/>
</dbReference>
<dbReference type="InterPro" id="IPR000182">
    <property type="entry name" value="GNAT_dom"/>
</dbReference>
<dbReference type="RefSeq" id="WP_069690931.1">
    <property type="nucleotide sequence ID" value="NZ_CP017147.1"/>
</dbReference>
<evidence type="ECO:0000259" key="1">
    <source>
        <dbReference type="PROSITE" id="PS51186"/>
    </source>
</evidence>
<gene>
    <name evidence="2" type="ORF">BHK69_15805</name>
</gene>
<dbReference type="PANTHER" id="PTHR43617">
    <property type="entry name" value="L-AMINO ACID N-ACETYLTRANSFERASE"/>
    <property type="match status" value="1"/>
</dbReference>
<feature type="domain" description="N-acetyltransferase" evidence="1">
    <location>
        <begin position="29"/>
        <end position="200"/>
    </location>
</feature>
<keyword evidence="3" id="KW-1185">Reference proteome</keyword>
<protein>
    <submittedName>
        <fullName evidence="2">GNAT family N-acetyltransferase</fullName>
    </submittedName>
</protein>
<reference evidence="2 3" key="1">
    <citation type="journal article" date="2015" name="Antonie Van Leeuwenhoek">
        <title>Bosea vaviloviae sp. nov., a new species of slow-growing rhizobia isolated from nodules of the relict species Vavilovia formosa (Stev.) Fed.</title>
        <authorList>
            <person name="Safronova V.I."/>
            <person name="Kuznetsova I.G."/>
            <person name="Sazanova A.L."/>
            <person name="Kimeklis A.K."/>
            <person name="Belimov A.A."/>
            <person name="Andronov E.E."/>
            <person name="Pinaev A.G."/>
            <person name="Chizhevskaya E.P."/>
            <person name="Pukhaev A.R."/>
            <person name="Popov K.P."/>
            <person name="Willems A."/>
            <person name="Tikhonovich I.A."/>
        </authorList>
    </citation>
    <scope>NUCLEOTIDE SEQUENCE [LARGE SCALE GENOMIC DNA]</scope>
    <source>
        <strain evidence="2 3">Vaf18</strain>
    </source>
</reference>
<dbReference type="Gene3D" id="3.40.630.30">
    <property type="match status" value="1"/>
</dbReference>
<dbReference type="GO" id="GO:0016747">
    <property type="term" value="F:acyltransferase activity, transferring groups other than amino-acyl groups"/>
    <property type="evidence" value="ECO:0007669"/>
    <property type="project" value="InterPro"/>
</dbReference>
<dbReference type="OrthoDB" id="1821130at2"/>
<dbReference type="SUPFAM" id="SSF55729">
    <property type="entry name" value="Acyl-CoA N-acyltransferases (Nat)"/>
    <property type="match status" value="1"/>
</dbReference>
<dbReference type="PROSITE" id="PS51186">
    <property type="entry name" value="GNAT"/>
    <property type="match status" value="1"/>
</dbReference>
<organism evidence="2 3">
    <name type="scientific">Bosea vaviloviae</name>
    <dbReference type="NCBI Taxonomy" id="1526658"/>
    <lineage>
        <taxon>Bacteria</taxon>
        <taxon>Pseudomonadati</taxon>
        <taxon>Pseudomonadota</taxon>
        <taxon>Alphaproteobacteria</taxon>
        <taxon>Hyphomicrobiales</taxon>
        <taxon>Boseaceae</taxon>
        <taxon>Bosea</taxon>
    </lineage>
</organism>
<dbReference type="CDD" id="cd04301">
    <property type="entry name" value="NAT_SF"/>
    <property type="match status" value="1"/>
</dbReference>
<evidence type="ECO:0000313" key="3">
    <source>
        <dbReference type="Proteomes" id="UP000094969"/>
    </source>
</evidence>
<dbReference type="KEGG" id="bvv:BHK69_15805"/>
<name>A0A1D7U2X5_9HYPH</name>
<accession>A0A1D7U2X5</accession>
<keyword evidence="2" id="KW-0808">Transferase</keyword>
<dbReference type="InterPro" id="IPR050276">
    <property type="entry name" value="MshD_Acetyltransferase"/>
</dbReference>
<evidence type="ECO:0000313" key="2">
    <source>
        <dbReference type="EMBL" id="AOO81720.1"/>
    </source>
</evidence>
<dbReference type="EMBL" id="CP017147">
    <property type="protein sequence ID" value="AOO81720.1"/>
    <property type="molecule type" value="Genomic_DNA"/>
</dbReference>
<dbReference type="Pfam" id="PF00583">
    <property type="entry name" value="Acetyltransf_1"/>
    <property type="match status" value="1"/>
</dbReference>
<dbReference type="STRING" id="1526658.BHK69_15805"/>
<sequence length="200" mass="21731">MSSAPASPSITFRPASQEDCAHLALLADMATRRLTSFLWGQMADPGRSAFEVGRGVIRNDETHFTHFSNWRVAEHEGRIAGALNGYVIPAPTSPAAPSAEVVRALNELKAMAAGTWYISAAAIYPEHQGKGFGKSLLTEAETIARAAGKDRLTLMVGSFNPRAHGLYRQAGFSEWDRRPFSAFPGSDEPGEWILMVKDLI</sequence>